<evidence type="ECO:0000313" key="3">
    <source>
        <dbReference type="Proteomes" id="UP000295416"/>
    </source>
</evidence>
<dbReference type="InterPro" id="IPR003474">
    <property type="entry name" value="Glcn_transporter"/>
</dbReference>
<evidence type="ECO:0000313" key="2">
    <source>
        <dbReference type="EMBL" id="TCP31265.1"/>
    </source>
</evidence>
<comment type="caution">
    <text evidence="2">The sequence shown here is derived from an EMBL/GenBank/DDBJ whole genome shotgun (WGS) entry which is preliminary data.</text>
</comment>
<dbReference type="Pfam" id="PF02447">
    <property type="entry name" value="GntP_permease"/>
    <property type="match status" value="1"/>
</dbReference>
<feature type="transmembrane region" description="Helical" evidence="1">
    <location>
        <begin position="247"/>
        <end position="267"/>
    </location>
</feature>
<feature type="transmembrane region" description="Helical" evidence="1">
    <location>
        <begin position="179"/>
        <end position="199"/>
    </location>
</feature>
<feature type="transmembrane region" description="Helical" evidence="1">
    <location>
        <begin position="273"/>
        <end position="293"/>
    </location>
</feature>
<protein>
    <submittedName>
        <fullName evidence="2">H+/gluconate symporter-like permease</fullName>
    </submittedName>
</protein>
<feature type="transmembrane region" description="Helical" evidence="1">
    <location>
        <begin position="24"/>
        <end position="43"/>
    </location>
</feature>
<name>A0A4R2PBI2_9BACL</name>
<proteinExistence type="predicted"/>
<feature type="transmembrane region" description="Helical" evidence="1">
    <location>
        <begin position="305"/>
        <end position="324"/>
    </location>
</feature>
<keyword evidence="3" id="KW-1185">Reference proteome</keyword>
<sequence>MLSAIGLIVSLGLLIYLTMRGINIIVAGIICSVVVAVTGGLNLETAMAKYYMDGFTGYFASWFLIFLLGAVFGKVMQDTKAADSIADWVSRRMGPGRAVFAVVAACAIMTYGGVSLFVVGFSVYPIAVSLFKKANLPHRFIPAALVFGSVSFTMTSPGSPEIQNLIPTKFFHTTPTGGGAIGFIIGFLILIAGGFWLGYMVKKAVAKGEGFDWSLSSSKESLEEVSAAGEKANVEDTGEKTPLPNPFLSILPLIMVIIILNITAQWLSSTSAAMVSLLLGILLTWVLNLKFVPHYWPSLASGSQNALVAAANTCAVVGFGSVAAKVPAFQSIVDSLVDIPGPPLVGLAIGISLICAITGSASGGLGIALPILAPIYLAKGLDPGAMHRISTLASGGLDSLPHNGYIVTTIRTICGETHKRSYKPVFYLSVALPTAALILAVILYSIF</sequence>
<dbReference type="PANTHER" id="PTHR30354:SF7">
    <property type="entry name" value="BLL7963 PROTEIN"/>
    <property type="match status" value="1"/>
</dbReference>
<dbReference type="AlphaFoldDB" id="A0A4R2PBI2"/>
<evidence type="ECO:0000256" key="1">
    <source>
        <dbReference type="SAM" id="Phobius"/>
    </source>
</evidence>
<gene>
    <name evidence="2" type="ORF">EV207_103149</name>
</gene>
<dbReference type="OrthoDB" id="86125at2"/>
<reference evidence="2 3" key="1">
    <citation type="submission" date="2019-03" db="EMBL/GenBank/DDBJ databases">
        <title>Genomic Encyclopedia of Type Strains, Phase IV (KMG-IV): sequencing the most valuable type-strain genomes for metagenomic binning, comparative biology and taxonomic classification.</title>
        <authorList>
            <person name="Goeker M."/>
        </authorList>
    </citation>
    <scope>NUCLEOTIDE SEQUENCE [LARGE SCALE GENOMIC DNA]</scope>
    <source>
        <strain evidence="2 3">DSM 19377</strain>
    </source>
</reference>
<dbReference type="GO" id="GO:0005886">
    <property type="term" value="C:plasma membrane"/>
    <property type="evidence" value="ECO:0007669"/>
    <property type="project" value="TreeGrafter"/>
</dbReference>
<organism evidence="2 3">
    <name type="scientific">Scopulibacillus darangshiensis</name>
    <dbReference type="NCBI Taxonomy" id="442528"/>
    <lineage>
        <taxon>Bacteria</taxon>
        <taxon>Bacillati</taxon>
        <taxon>Bacillota</taxon>
        <taxon>Bacilli</taxon>
        <taxon>Bacillales</taxon>
        <taxon>Sporolactobacillaceae</taxon>
        <taxon>Scopulibacillus</taxon>
    </lineage>
</organism>
<dbReference type="RefSeq" id="WP_132743864.1">
    <property type="nucleotide sequence ID" value="NZ_SLXK01000003.1"/>
</dbReference>
<feature type="transmembrane region" description="Helical" evidence="1">
    <location>
        <begin position="344"/>
        <end position="377"/>
    </location>
</feature>
<feature type="transmembrane region" description="Helical" evidence="1">
    <location>
        <begin position="98"/>
        <end position="128"/>
    </location>
</feature>
<feature type="transmembrane region" description="Helical" evidence="1">
    <location>
        <begin position="55"/>
        <end position="73"/>
    </location>
</feature>
<dbReference type="EMBL" id="SLXK01000003">
    <property type="protein sequence ID" value="TCP31265.1"/>
    <property type="molecule type" value="Genomic_DNA"/>
</dbReference>
<keyword evidence="1" id="KW-0472">Membrane</keyword>
<feature type="transmembrane region" description="Helical" evidence="1">
    <location>
        <begin position="425"/>
        <end position="446"/>
    </location>
</feature>
<keyword evidence="1" id="KW-0812">Transmembrane</keyword>
<keyword evidence="1" id="KW-1133">Transmembrane helix</keyword>
<dbReference type="PANTHER" id="PTHR30354">
    <property type="entry name" value="GNT FAMILY GLUCONATE TRANSPORTER"/>
    <property type="match status" value="1"/>
</dbReference>
<dbReference type="GO" id="GO:0015128">
    <property type="term" value="F:gluconate transmembrane transporter activity"/>
    <property type="evidence" value="ECO:0007669"/>
    <property type="project" value="InterPro"/>
</dbReference>
<accession>A0A4R2PBI2</accession>
<dbReference type="Proteomes" id="UP000295416">
    <property type="component" value="Unassembled WGS sequence"/>
</dbReference>